<evidence type="ECO:0000313" key="1">
    <source>
        <dbReference type="EMBL" id="GAA4727050.1"/>
    </source>
</evidence>
<organism evidence="1 2">
    <name type="scientific">Nocardioides endophyticus</name>
    <dbReference type="NCBI Taxonomy" id="1353775"/>
    <lineage>
        <taxon>Bacteria</taxon>
        <taxon>Bacillati</taxon>
        <taxon>Actinomycetota</taxon>
        <taxon>Actinomycetes</taxon>
        <taxon>Propionibacteriales</taxon>
        <taxon>Nocardioidaceae</taxon>
        <taxon>Nocardioides</taxon>
    </lineage>
</organism>
<gene>
    <name evidence="1" type="ORF">GCM10023350_07340</name>
</gene>
<accession>A0ABP8YG72</accession>
<sequence length="339" mass="36274">MRAPCGGEAQRLPAREERLLHALASAEPDLAAAARQGAWDLLRPQGASGSGSTDYASALNADGSPLQVCVSVDADRRTTALVADPGSDQATAVAHHRHGMAALSRLSRRTFDGATRARATEVCRALLPTDVGAYPELAVGTVWLGVPLQDDGLGVYLNGAWGGALARWNRVTRWLTEEGVPSEAWTTPIAALCGHAHVSSLAVDIDRSGRSRLKVYFRLDRPIPLTAFGAGLWSSSLLAAFLDEVAGNRWLPRSGLVFCMSFAAGRSRLTDVKVDVCGHCMGEDTDWPQCLDRVAAIAGTARVPWVPWELGRSTEVAFLGMGCRADGSTRWNLYLRSGR</sequence>
<dbReference type="EMBL" id="BAABKN010000005">
    <property type="protein sequence ID" value="GAA4727050.1"/>
    <property type="molecule type" value="Genomic_DNA"/>
</dbReference>
<proteinExistence type="predicted"/>
<keyword evidence="2" id="KW-1185">Reference proteome</keyword>
<reference evidence="2" key="1">
    <citation type="journal article" date="2019" name="Int. J. Syst. Evol. Microbiol.">
        <title>The Global Catalogue of Microorganisms (GCM) 10K type strain sequencing project: providing services to taxonomists for standard genome sequencing and annotation.</title>
        <authorList>
            <consortium name="The Broad Institute Genomics Platform"/>
            <consortium name="The Broad Institute Genome Sequencing Center for Infectious Disease"/>
            <person name="Wu L."/>
            <person name="Ma J."/>
        </authorList>
    </citation>
    <scope>NUCLEOTIDE SEQUENCE [LARGE SCALE GENOMIC DNA]</scope>
    <source>
        <strain evidence="2">JCM 18532</strain>
    </source>
</reference>
<protein>
    <submittedName>
        <fullName evidence="1">Uncharacterized protein</fullName>
    </submittedName>
</protein>
<comment type="caution">
    <text evidence="1">The sequence shown here is derived from an EMBL/GenBank/DDBJ whole genome shotgun (WGS) entry which is preliminary data.</text>
</comment>
<name>A0ABP8YG72_9ACTN</name>
<evidence type="ECO:0000313" key="2">
    <source>
        <dbReference type="Proteomes" id="UP001499882"/>
    </source>
</evidence>
<dbReference type="Proteomes" id="UP001499882">
    <property type="component" value="Unassembled WGS sequence"/>
</dbReference>